<dbReference type="InterPro" id="IPR036890">
    <property type="entry name" value="HATPase_C_sf"/>
</dbReference>
<feature type="modified residue" description="4-aspartylphosphate" evidence="6">
    <location>
        <position position="1075"/>
    </location>
</feature>
<evidence type="ECO:0000256" key="3">
    <source>
        <dbReference type="ARBA" id="ARBA00022679"/>
    </source>
</evidence>
<comment type="caution">
    <text evidence="10">The sequence shown here is derived from an EMBL/GenBank/DDBJ whole genome shotgun (WGS) entry which is preliminary data.</text>
</comment>
<dbReference type="InterPro" id="IPR029016">
    <property type="entry name" value="GAF-like_dom_sf"/>
</dbReference>
<evidence type="ECO:0000256" key="6">
    <source>
        <dbReference type="PROSITE-ProRule" id="PRU00169"/>
    </source>
</evidence>
<dbReference type="InterPro" id="IPR036097">
    <property type="entry name" value="HisK_dim/P_sf"/>
</dbReference>
<dbReference type="SUPFAM" id="SSF55781">
    <property type="entry name" value="GAF domain-like"/>
    <property type="match status" value="1"/>
</dbReference>
<dbReference type="InterPro" id="IPR015421">
    <property type="entry name" value="PyrdxlP-dep_Trfase_major"/>
</dbReference>
<feature type="compositionally biased region" description="Polar residues" evidence="7">
    <location>
        <begin position="237"/>
        <end position="247"/>
    </location>
</feature>
<dbReference type="SMART" id="SM00388">
    <property type="entry name" value="HisKA"/>
    <property type="match status" value="1"/>
</dbReference>
<dbReference type="SMART" id="SM00448">
    <property type="entry name" value="REC"/>
    <property type="match status" value="1"/>
</dbReference>
<feature type="compositionally biased region" description="Basic and acidic residues" evidence="7">
    <location>
        <begin position="326"/>
        <end position="335"/>
    </location>
</feature>
<evidence type="ECO:0000256" key="4">
    <source>
        <dbReference type="ARBA" id="ARBA00022777"/>
    </source>
</evidence>
<keyword evidence="5" id="KW-0663">Pyridoxal phosphate</keyword>
<name>A0A8H4LPM5_9HYPO</name>
<dbReference type="InterPro" id="IPR003661">
    <property type="entry name" value="HisK_dim/P_dom"/>
</dbReference>
<dbReference type="Pfam" id="PF02518">
    <property type="entry name" value="HATPase_c"/>
    <property type="match status" value="1"/>
</dbReference>
<dbReference type="Gene3D" id="3.40.640.10">
    <property type="entry name" value="Type I PLP-dependent aspartate aminotransferase-like (Major domain)"/>
    <property type="match status" value="1"/>
</dbReference>
<accession>A0A8H4LPM5</accession>
<dbReference type="PRINTS" id="PR00344">
    <property type="entry name" value="BCTRLSENSOR"/>
</dbReference>
<keyword evidence="4 10" id="KW-0418">Kinase</keyword>
<dbReference type="PROSITE" id="PS00105">
    <property type="entry name" value="AA_TRANSFER_CLASS_1"/>
    <property type="match status" value="1"/>
</dbReference>
<feature type="region of interest" description="Disordered" evidence="7">
    <location>
        <begin position="320"/>
        <end position="355"/>
    </location>
</feature>
<dbReference type="InterPro" id="IPR005467">
    <property type="entry name" value="His_kinase_dom"/>
</dbReference>
<dbReference type="OrthoDB" id="303614at2759"/>
<dbReference type="InterPro" id="IPR015422">
    <property type="entry name" value="PyrdxlP-dep_Trfase_small"/>
</dbReference>
<keyword evidence="2 6" id="KW-0597">Phosphoprotein</keyword>
<dbReference type="SUPFAM" id="SSF52172">
    <property type="entry name" value="CheY-like"/>
    <property type="match status" value="1"/>
</dbReference>
<dbReference type="PANTHER" id="PTHR43510">
    <property type="entry name" value="AMINOTRANSFERASE FUNCTION, HYPOTHETICAL (EUROFUNG)"/>
    <property type="match status" value="1"/>
</dbReference>
<dbReference type="Gene3D" id="3.40.50.2300">
    <property type="match status" value="1"/>
</dbReference>
<feature type="region of interest" description="Disordered" evidence="7">
    <location>
        <begin position="210"/>
        <end position="286"/>
    </location>
</feature>
<comment type="similarity">
    <text evidence="1">Belongs to the class-I pyridoxal-phosphate-dependent aminotransferase family.</text>
</comment>
<feature type="compositionally biased region" description="Basic and acidic residues" evidence="7">
    <location>
        <begin position="225"/>
        <end position="236"/>
    </location>
</feature>
<dbReference type="SUPFAM" id="SSF53383">
    <property type="entry name" value="PLP-dependent transferases"/>
    <property type="match status" value="1"/>
</dbReference>
<dbReference type="GO" id="GO:0030170">
    <property type="term" value="F:pyridoxal phosphate binding"/>
    <property type="evidence" value="ECO:0007669"/>
    <property type="project" value="InterPro"/>
</dbReference>
<sequence length="1495" mass="163585">MAKAETLVSEGSREWEMLKYACHFTTAKAPGSDAILNALAQLAAHRLQAGRATISFFDRKHQHIVAEATPSSPICPSLAMRNGHSGIVARADSICNHVLQLHKTEPCEGSAVSVVPDLTEDAHLLNASCAQGFPDGRFYCGTPIRSPRGFNIGVLGVYDDTPRPEGLDQDSIRFLRDLSKTIMSYLETIRTTKNFSQSEGMVNGLGHLIRGTDDATDDNVSPWWRDGRARNPRDVSSETASTNQVTDLSIDPQAKSEDLNLGANEPPRSCASPSTATNGPAEPPTFVHHQKTQFAKVLSKAAKVVCGALRVEGTIFLDAGITSPRGSHDVDHKSQNDSTSSSEDSSTDHPHGYQDKMPCTILALSTTDQTVSDLAQPRMQVSLTQKTLKRLLGRYPNGKIFNLEESGALYSGESSSGEEADTQGQGPPKVVSDAKPTLWHKDEFKPIAELFAGARSVALVPLWDPSRDRFYACGFVWSKTTARILTQEADLAYLQALGIVTMAEINRIDIALANKAKADLLDTVSHELRSPLHGILASAELLADSLLDPLQQEVVRALGISSRTLLYTIDHLLVYSKVNNISRALKKGNRKHHGFYRVEEEGRMRIDPDKAVWMQDVALDQLAEEVIETVFVGHTFHHKPTPEGPKWSPPDTSLFGKVQVSVDIDHRKPWAFRTIPGAICRIIMNIFGNALKYTPQGHVNIKLEQKEGKASRRSAMVVLTVSDTGKGISDEFLHNKLFVPFSQEDSLNVGMGLGLSIVKRIATSLGGSVSVRSHIGKGTTVSVSLPLVYGDVNETRSTEDPFSFDGKVPDGLRVSAVGFNRVRSVPGEVSSSADLPLESLPLKWFNMTLCEADDADSPPDVIIYSEAAFSKLCKNTLTNHAVPAVVICHNPDTALRLDTLFPKTGTTFCFEFIHQPCTPRKFGTILASALNRRKQLQEAVGPSTPENDEANGPSPLVSDVNGEWPCVQTDQNVTNQVSNGGSQKPSFDLTVQSLIILDDGDGRSENSNGSKAEEPVIEETFEPQFLLVDDNSINLRILSAYMKKLSRPFCTAINGLEALKTFQSDPKRFCCVFMDINMPIMDGLESTRQIREFERENHLTPITIIAITGLATDSARNEAFASGIDVFLTRPVGLRQLIPARVDLCPEAAMAFTIESDLLHVNVSTGLELRKRLAQVYSTKDTKLSEENVIVTPGSVMANYLVLTTAFAPGDHVICQFPTYGQLYQLPQHLGVDVDLWLMKRENSWMPNVSELKGLIKPNTKAIILNNPNNPTGATLGKEDLEKIRELAKQHDLILIADEVFRPLFHGSTPTPPSVVNLGYTKTMTTGSMSKAYSLPGLRIGWIISPDQELLKRAATARDYTTLNVSPLDDAVALLALDEKVVSQILERNLETCRANIDIIDSFVDWHKERCSWVRPTGAGTAWVRITDTRGQPVDDLALVRNLAQDLEVSIIPGGYSFGEAGVADFKGYVRINLGAKKEDLLKGLEGLATTMQGL</sequence>
<dbReference type="SMART" id="SM00065">
    <property type="entry name" value="GAF"/>
    <property type="match status" value="1"/>
</dbReference>
<dbReference type="Gene3D" id="3.30.450.40">
    <property type="match status" value="1"/>
</dbReference>
<dbReference type="EMBL" id="JAADYS010000059">
    <property type="protein sequence ID" value="KAF4472600.1"/>
    <property type="molecule type" value="Genomic_DNA"/>
</dbReference>
<feature type="domain" description="Response regulatory" evidence="9">
    <location>
        <begin position="1024"/>
        <end position="1145"/>
    </location>
</feature>
<dbReference type="Gene3D" id="3.90.1150.10">
    <property type="entry name" value="Aspartate Aminotransferase, domain 1"/>
    <property type="match status" value="1"/>
</dbReference>
<dbReference type="SUPFAM" id="SSF47384">
    <property type="entry name" value="Homodimeric domain of signal transducing histidine kinase"/>
    <property type="match status" value="1"/>
</dbReference>
<evidence type="ECO:0000256" key="7">
    <source>
        <dbReference type="SAM" id="MobiDB-lite"/>
    </source>
</evidence>
<dbReference type="InterPro" id="IPR001789">
    <property type="entry name" value="Sig_transdc_resp-reg_receiver"/>
</dbReference>
<dbReference type="PROSITE" id="PS50110">
    <property type="entry name" value="RESPONSE_REGULATORY"/>
    <property type="match status" value="1"/>
</dbReference>
<keyword evidence="11" id="KW-1185">Reference proteome</keyword>
<dbReference type="CDD" id="cd00082">
    <property type="entry name" value="HisKA"/>
    <property type="match status" value="1"/>
</dbReference>
<dbReference type="GO" id="GO:0000155">
    <property type="term" value="F:phosphorelay sensor kinase activity"/>
    <property type="evidence" value="ECO:0007669"/>
    <property type="project" value="InterPro"/>
</dbReference>
<proteinExistence type="inferred from homology"/>
<dbReference type="Gene3D" id="1.10.287.130">
    <property type="match status" value="1"/>
</dbReference>
<feature type="region of interest" description="Disordered" evidence="7">
    <location>
        <begin position="411"/>
        <end position="432"/>
    </location>
</feature>
<evidence type="ECO:0000313" key="10">
    <source>
        <dbReference type="EMBL" id="KAF4472600.1"/>
    </source>
</evidence>
<dbReference type="InterPro" id="IPR011006">
    <property type="entry name" value="CheY-like_superfamily"/>
</dbReference>
<dbReference type="InterPro" id="IPR004838">
    <property type="entry name" value="NHTrfase_class1_PyrdxlP-BS"/>
</dbReference>
<evidence type="ECO:0000259" key="8">
    <source>
        <dbReference type="PROSITE" id="PS50109"/>
    </source>
</evidence>
<protein>
    <submittedName>
        <fullName evidence="10">Hybrid signal transduction histidine kinase B</fullName>
    </submittedName>
</protein>
<feature type="domain" description="Histidine kinase" evidence="8">
    <location>
        <begin position="523"/>
        <end position="789"/>
    </location>
</feature>
<evidence type="ECO:0000256" key="5">
    <source>
        <dbReference type="ARBA" id="ARBA00022898"/>
    </source>
</evidence>
<dbReference type="SUPFAM" id="SSF55874">
    <property type="entry name" value="ATPase domain of HSP90 chaperone/DNA topoisomerase II/histidine kinase"/>
    <property type="match status" value="1"/>
</dbReference>
<dbReference type="Proteomes" id="UP000554235">
    <property type="component" value="Unassembled WGS sequence"/>
</dbReference>
<dbReference type="CDD" id="cd00609">
    <property type="entry name" value="AAT_like"/>
    <property type="match status" value="1"/>
</dbReference>
<organism evidence="10 11">
    <name type="scientific">Fusarium albosuccineum</name>
    <dbReference type="NCBI Taxonomy" id="1237068"/>
    <lineage>
        <taxon>Eukaryota</taxon>
        <taxon>Fungi</taxon>
        <taxon>Dikarya</taxon>
        <taxon>Ascomycota</taxon>
        <taxon>Pezizomycotina</taxon>
        <taxon>Sordariomycetes</taxon>
        <taxon>Hypocreomycetidae</taxon>
        <taxon>Hypocreales</taxon>
        <taxon>Nectriaceae</taxon>
        <taxon>Fusarium</taxon>
        <taxon>Fusarium decemcellulare species complex</taxon>
    </lineage>
</organism>
<evidence type="ECO:0000259" key="9">
    <source>
        <dbReference type="PROSITE" id="PS50110"/>
    </source>
</evidence>
<keyword evidence="3" id="KW-0808">Transferase</keyword>
<gene>
    <name evidence="10" type="ORF">FALBO_500</name>
</gene>
<dbReference type="InterPro" id="IPR015424">
    <property type="entry name" value="PyrdxlP-dep_Trfase"/>
</dbReference>
<dbReference type="InterPro" id="IPR004358">
    <property type="entry name" value="Sig_transdc_His_kin-like_C"/>
</dbReference>
<dbReference type="InterPro" id="IPR004839">
    <property type="entry name" value="Aminotransferase_I/II_large"/>
</dbReference>
<evidence type="ECO:0000256" key="2">
    <source>
        <dbReference type="ARBA" id="ARBA00022553"/>
    </source>
</evidence>
<evidence type="ECO:0000313" key="11">
    <source>
        <dbReference type="Proteomes" id="UP000554235"/>
    </source>
</evidence>
<feature type="region of interest" description="Disordered" evidence="7">
    <location>
        <begin position="936"/>
        <end position="961"/>
    </location>
</feature>
<dbReference type="PROSITE" id="PS50109">
    <property type="entry name" value="HIS_KIN"/>
    <property type="match status" value="1"/>
</dbReference>
<dbReference type="PANTHER" id="PTHR43510:SF1">
    <property type="entry name" value="AMINOTRANSFERASE FUNCTION, HYPOTHETICAL (EUROFUNG)"/>
    <property type="match status" value="1"/>
</dbReference>
<dbReference type="Pfam" id="PF00512">
    <property type="entry name" value="HisKA"/>
    <property type="match status" value="1"/>
</dbReference>
<evidence type="ECO:0000256" key="1">
    <source>
        <dbReference type="ARBA" id="ARBA00007441"/>
    </source>
</evidence>
<dbReference type="InterPro" id="IPR003594">
    <property type="entry name" value="HATPase_dom"/>
</dbReference>
<dbReference type="SMART" id="SM00387">
    <property type="entry name" value="HATPase_c"/>
    <property type="match status" value="1"/>
</dbReference>
<dbReference type="InterPro" id="IPR003018">
    <property type="entry name" value="GAF"/>
</dbReference>
<dbReference type="CDD" id="cd17546">
    <property type="entry name" value="REC_hyHK_CKI1_RcsC-like"/>
    <property type="match status" value="1"/>
</dbReference>
<dbReference type="Pfam" id="PF00072">
    <property type="entry name" value="Response_reg"/>
    <property type="match status" value="1"/>
</dbReference>
<dbReference type="Pfam" id="PF00155">
    <property type="entry name" value="Aminotran_1_2"/>
    <property type="match status" value="1"/>
</dbReference>
<dbReference type="Gene3D" id="3.30.565.10">
    <property type="entry name" value="Histidine kinase-like ATPase, C-terminal domain"/>
    <property type="match status" value="1"/>
</dbReference>
<reference evidence="10 11" key="1">
    <citation type="submission" date="2020-01" db="EMBL/GenBank/DDBJ databases">
        <title>Identification and distribution of gene clusters putatively required for synthesis of sphingolipid metabolism inhibitors in phylogenetically diverse species of the filamentous fungus Fusarium.</title>
        <authorList>
            <person name="Kim H.-S."/>
            <person name="Busman M."/>
            <person name="Brown D.W."/>
            <person name="Divon H."/>
            <person name="Uhlig S."/>
            <person name="Proctor R.H."/>
        </authorList>
    </citation>
    <scope>NUCLEOTIDE SEQUENCE [LARGE SCALE GENOMIC DNA]</scope>
    <source>
        <strain evidence="10 11">NRRL 20459</strain>
    </source>
</reference>